<keyword evidence="2" id="KW-0645">Protease</keyword>
<dbReference type="GO" id="GO:0008233">
    <property type="term" value="F:peptidase activity"/>
    <property type="evidence" value="ECO:0007669"/>
    <property type="project" value="UniProtKB-KW"/>
</dbReference>
<proteinExistence type="predicted"/>
<dbReference type="CDD" id="cd00413">
    <property type="entry name" value="Glyco_hydrolase_16"/>
    <property type="match status" value="1"/>
</dbReference>
<dbReference type="AlphaFoldDB" id="A0A3P3XIE2"/>
<feature type="signal peptide" evidence="1">
    <location>
        <begin position="1"/>
        <end position="31"/>
    </location>
</feature>
<sequence length="244" mass="27634">MHRSGKRNLLRYAGWLPFFMMLITLPAAAHAASPRDIIFGGIAWGLRQTSGPVDPGPNTFSNSPDQVWVDEQGRAHLTLQKRDNVWTASEMMAKKDAGYGTYRFTVSSSVSSLDPNIVFGFFTWDKAPEAFNREIDIEISRWGVKDGPNGWFTVQPYDVPGNQHAFNLPKAASYTFEMRWDKGLVEFVLYCDGKLSEYWKYAGRVPEPGRARLRINLWLFRGKAPQGPGPYEVVISDFSYVPSR</sequence>
<evidence type="ECO:0000256" key="1">
    <source>
        <dbReference type="SAM" id="SignalP"/>
    </source>
</evidence>
<reference evidence="2" key="1">
    <citation type="submission" date="2017-02" db="EMBL/GenBank/DDBJ databases">
        <authorList>
            <person name="Regsiter A."/>
            <person name="William W."/>
        </authorList>
    </citation>
    <scope>NUCLEOTIDE SEQUENCE</scope>
    <source>
        <strain evidence="2">Bib</strain>
    </source>
</reference>
<dbReference type="GO" id="GO:0006508">
    <property type="term" value="P:proteolysis"/>
    <property type="evidence" value="ECO:0007669"/>
    <property type="project" value="UniProtKB-KW"/>
</dbReference>
<dbReference type="SUPFAM" id="SSF49899">
    <property type="entry name" value="Concanavalin A-like lectins/glucanases"/>
    <property type="match status" value="1"/>
</dbReference>
<organism evidence="2">
    <name type="scientific">uncultured spirochete</name>
    <dbReference type="NCBI Taxonomy" id="156406"/>
    <lineage>
        <taxon>Bacteria</taxon>
        <taxon>Pseudomonadati</taxon>
        <taxon>Spirochaetota</taxon>
        <taxon>Spirochaetia</taxon>
        <taxon>Spirochaetales</taxon>
        <taxon>environmental samples</taxon>
    </lineage>
</organism>
<evidence type="ECO:0000313" key="2">
    <source>
        <dbReference type="EMBL" id="SLM11579.1"/>
    </source>
</evidence>
<keyword evidence="1" id="KW-0732">Signal</keyword>
<gene>
    <name evidence="2" type="ORF">SPIROBIBN47_200038</name>
</gene>
<dbReference type="EMBL" id="FWDM01000013">
    <property type="protein sequence ID" value="SLM11579.1"/>
    <property type="molecule type" value="Genomic_DNA"/>
</dbReference>
<protein>
    <submittedName>
        <fullName evidence="2">Putative Membrane-bound serine protease (ClpP class)</fullName>
    </submittedName>
</protein>
<accession>A0A3P3XIE2</accession>
<dbReference type="InterPro" id="IPR013320">
    <property type="entry name" value="ConA-like_dom_sf"/>
</dbReference>
<dbReference type="Gene3D" id="2.60.120.200">
    <property type="match status" value="1"/>
</dbReference>
<keyword evidence="2" id="KW-0378">Hydrolase</keyword>
<feature type="chain" id="PRO_5018077348" evidence="1">
    <location>
        <begin position="32"/>
        <end position="244"/>
    </location>
</feature>
<name>A0A3P3XIE2_9SPIR</name>